<proteinExistence type="predicted"/>
<evidence type="ECO:0000313" key="3">
    <source>
        <dbReference type="EMBL" id="KAB2931323.1"/>
    </source>
</evidence>
<dbReference type="AlphaFoldDB" id="A0A833H060"/>
<evidence type="ECO:0000313" key="4">
    <source>
        <dbReference type="Proteomes" id="UP000460298"/>
    </source>
</evidence>
<dbReference type="Proteomes" id="UP000460298">
    <property type="component" value="Unassembled WGS sequence"/>
</dbReference>
<organism evidence="3 4">
    <name type="scientific">Leptonema illini</name>
    <dbReference type="NCBI Taxonomy" id="183"/>
    <lineage>
        <taxon>Bacteria</taxon>
        <taxon>Pseudomonadati</taxon>
        <taxon>Spirochaetota</taxon>
        <taxon>Spirochaetia</taxon>
        <taxon>Leptospirales</taxon>
        <taxon>Leptospiraceae</taxon>
        <taxon>Leptonema</taxon>
    </lineage>
</organism>
<dbReference type="NCBIfam" id="NF047700">
    <property type="entry name" value="LIC10415_fam"/>
    <property type="match status" value="1"/>
</dbReference>
<comment type="caution">
    <text evidence="3">The sequence shown here is derived from an EMBL/GenBank/DDBJ whole genome shotgun (WGS) entry which is preliminary data.</text>
</comment>
<feature type="coiled-coil region" evidence="1">
    <location>
        <begin position="111"/>
        <end position="138"/>
    </location>
</feature>
<evidence type="ECO:0000256" key="2">
    <source>
        <dbReference type="SAM" id="MobiDB-lite"/>
    </source>
</evidence>
<feature type="region of interest" description="Disordered" evidence="2">
    <location>
        <begin position="1"/>
        <end position="44"/>
    </location>
</feature>
<reference evidence="3 4" key="1">
    <citation type="submission" date="2019-10" db="EMBL/GenBank/DDBJ databases">
        <title>Extracellular Electron Transfer in a Candidatus Methanoperedens spp. Enrichment Culture.</title>
        <authorList>
            <person name="Berger S."/>
            <person name="Rangel Shaw D."/>
            <person name="Berben T."/>
            <person name="In 'T Zandt M."/>
            <person name="Frank J."/>
            <person name="Reimann J."/>
            <person name="Jetten M.S.M."/>
            <person name="Welte C.U."/>
        </authorList>
    </citation>
    <scope>NUCLEOTIDE SEQUENCE [LARGE SCALE GENOMIC DNA]</scope>
    <source>
        <strain evidence="3">SB12</strain>
    </source>
</reference>
<protein>
    <submittedName>
        <fullName evidence="3">Uncharacterized protein</fullName>
    </submittedName>
</protein>
<accession>A0A833H060</accession>
<sequence>MQTNDMEITGKTLLNSAEKILSGHREKTKTPESESASVKSDEVRSTAQMRLAGMQAGLNDMQRVYSREQARLNLLKDSGDGLNEKTSAEMTFEGEPLFPEMKGQWNRDELIRTVEQSLNEARARLKSMQVEMENHLAVEFSAAPDARLSGDLAAGIAGSRLDPERVARLTRLQG</sequence>
<dbReference type="EMBL" id="WBUI01000014">
    <property type="protein sequence ID" value="KAB2931323.1"/>
    <property type="molecule type" value="Genomic_DNA"/>
</dbReference>
<evidence type="ECO:0000256" key="1">
    <source>
        <dbReference type="SAM" id="Coils"/>
    </source>
</evidence>
<keyword evidence="1" id="KW-0175">Coiled coil</keyword>
<name>A0A833H060_9LEPT</name>
<gene>
    <name evidence="3" type="ORF">F9K24_13870</name>
</gene>
<feature type="compositionally biased region" description="Basic and acidic residues" evidence="2">
    <location>
        <begin position="21"/>
        <end position="32"/>
    </location>
</feature>